<evidence type="ECO:0000313" key="2">
    <source>
        <dbReference type="EMBL" id="CAA7404752.1"/>
    </source>
</evidence>
<name>A0A7I8JEV5_SPIIN</name>
<evidence type="ECO:0000313" key="3">
    <source>
        <dbReference type="Proteomes" id="UP000663760"/>
    </source>
</evidence>
<dbReference type="Proteomes" id="UP000663760">
    <property type="component" value="Chromosome 11"/>
</dbReference>
<proteinExistence type="predicted"/>
<dbReference type="EMBL" id="LR743598">
    <property type="protein sequence ID" value="CAA2628685.1"/>
    <property type="molecule type" value="Genomic_DNA"/>
</dbReference>
<dbReference type="EMBL" id="LR746274">
    <property type="protein sequence ID" value="CAA7404752.1"/>
    <property type="molecule type" value="Genomic_DNA"/>
</dbReference>
<protein>
    <submittedName>
        <fullName evidence="1">Uncharacterized protein</fullName>
    </submittedName>
</protein>
<organism evidence="1">
    <name type="scientific">Spirodela intermedia</name>
    <name type="common">Intermediate duckweed</name>
    <dbReference type="NCBI Taxonomy" id="51605"/>
    <lineage>
        <taxon>Eukaryota</taxon>
        <taxon>Viridiplantae</taxon>
        <taxon>Streptophyta</taxon>
        <taxon>Embryophyta</taxon>
        <taxon>Tracheophyta</taxon>
        <taxon>Spermatophyta</taxon>
        <taxon>Magnoliopsida</taxon>
        <taxon>Liliopsida</taxon>
        <taxon>Araceae</taxon>
        <taxon>Lemnoideae</taxon>
        <taxon>Spirodela</taxon>
    </lineage>
</organism>
<gene>
    <name evidence="1" type="ORF">SI7747_11014326</name>
    <name evidence="2" type="ORF">SI8410_11015430</name>
</gene>
<keyword evidence="3" id="KW-1185">Reference proteome</keyword>
<evidence type="ECO:0000313" key="1">
    <source>
        <dbReference type="EMBL" id="CAA2628685.1"/>
    </source>
</evidence>
<accession>A0A7I8JEV5</accession>
<sequence length="37" mass="4427">MSCLFFKRIEECASLFGIFFFCNHISPDSWVYYPSKL</sequence>
<dbReference type="AlphaFoldDB" id="A0A7I8JEV5"/>
<reference evidence="1" key="1">
    <citation type="submission" date="2019-12" db="EMBL/GenBank/DDBJ databases">
        <authorList>
            <person name="Scholz U."/>
            <person name="Mascher M."/>
            <person name="Fiebig A."/>
        </authorList>
    </citation>
    <scope>NUCLEOTIDE SEQUENCE</scope>
</reference>